<gene>
    <name evidence="1" type="ORF">TVAG_483100</name>
</gene>
<dbReference type="VEuPathDB" id="TrichDB:TVAG_483100"/>
<name>A2FAL0_TRIV3</name>
<evidence type="ECO:0000313" key="1">
    <source>
        <dbReference type="EMBL" id="EAX98053.1"/>
    </source>
</evidence>
<keyword evidence="2" id="KW-1185">Reference proteome</keyword>
<dbReference type="OrthoDB" id="10434673at2759"/>
<dbReference type="EMBL" id="DS113690">
    <property type="protein sequence ID" value="EAX98053.1"/>
    <property type="molecule type" value="Genomic_DNA"/>
</dbReference>
<evidence type="ECO:0000313" key="2">
    <source>
        <dbReference type="Proteomes" id="UP000001542"/>
    </source>
</evidence>
<proteinExistence type="predicted"/>
<dbReference type="InParanoid" id="A2FAL0"/>
<organism evidence="1 2">
    <name type="scientific">Trichomonas vaginalis (strain ATCC PRA-98 / G3)</name>
    <dbReference type="NCBI Taxonomy" id="412133"/>
    <lineage>
        <taxon>Eukaryota</taxon>
        <taxon>Metamonada</taxon>
        <taxon>Parabasalia</taxon>
        <taxon>Trichomonadida</taxon>
        <taxon>Trichomonadidae</taxon>
        <taxon>Trichomonas</taxon>
    </lineage>
</organism>
<reference evidence="1" key="1">
    <citation type="submission" date="2006-10" db="EMBL/GenBank/DDBJ databases">
        <authorList>
            <person name="Amadeo P."/>
            <person name="Zhao Q."/>
            <person name="Wortman J."/>
            <person name="Fraser-Liggett C."/>
            <person name="Carlton J."/>
        </authorList>
    </citation>
    <scope>NUCLEOTIDE SEQUENCE</scope>
    <source>
        <strain evidence="1">G3</strain>
    </source>
</reference>
<dbReference type="VEuPathDB" id="TrichDB:TVAGG3_0187500"/>
<dbReference type="KEGG" id="tva:4755843"/>
<reference evidence="1" key="2">
    <citation type="journal article" date="2007" name="Science">
        <title>Draft genome sequence of the sexually transmitted pathogen Trichomonas vaginalis.</title>
        <authorList>
            <person name="Carlton J.M."/>
            <person name="Hirt R.P."/>
            <person name="Silva J.C."/>
            <person name="Delcher A.L."/>
            <person name="Schatz M."/>
            <person name="Zhao Q."/>
            <person name="Wortman J.R."/>
            <person name="Bidwell S.L."/>
            <person name="Alsmark U.C.M."/>
            <person name="Besteiro S."/>
            <person name="Sicheritz-Ponten T."/>
            <person name="Noel C.J."/>
            <person name="Dacks J.B."/>
            <person name="Foster P.G."/>
            <person name="Simillion C."/>
            <person name="Van de Peer Y."/>
            <person name="Miranda-Saavedra D."/>
            <person name="Barton G.J."/>
            <person name="Westrop G.D."/>
            <person name="Mueller S."/>
            <person name="Dessi D."/>
            <person name="Fiori P.L."/>
            <person name="Ren Q."/>
            <person name="Paulsen I."/>
            <person name="Zhang H."/>
            <person name="Bastida-Corcuera F.D."/>
            <person name="Simoes-Barbosa A."/>
            <person name="Brown M.T."/>
            <person name="Hayes R.D."/>
            <person name="Mukherjee M."/>
            <person name="Okumura C.Y."/>
            <person name="Schneider R."/>
            <person name="Smith A.J."/>
            <person name="Vanacova S."/>
            <person name="Villalvazo M."/>
            <person name="Haas B.J."/>
            <person name="Pertea M."/>
            <person name="Feldblyum T.V."/>
            <person name="Utterback T.R."/>
            <person name="Shu C.L."/>
            <person name="Osoegawa K."/>
            <person name="de Jong P.J."/>
            <person name="Hrdy I."/>
            <person name="Horvathova L."/>
            <person name="Zubacova Z."/>
            <person name="Dolezal P."/>
            <person name="Malik S.B."/>
            <person name="Logsdon J.M. Jr."/>
            <person name="Henze K."/>
            <person name="Gupta A."/>
            <person name="Wang C.C."/>
            <person name="Dunne R.L."/>
            <person name="Upcroft J.A."/>
            <person name="Upcroft P."/>
            <person name="White O."/>
            <person name="Salzberg S.L."/>
            <person name="Tang P."/>
            <person name="Chiu C.-H."/>
            <person name="Lee Y.-S."/>
            <person name="Embley T.M."/>
            <person name="Coombs G.H."/>
            <person name="Mottram J.C."/>
            <person name="Tachezy J."/>
            <person name="Fraser-Liggett C.M."/>
            <person name="Johnson P.J."/>
        </authorList>
    </citation>
    <scope>NUCLEOTIDE SEQUENCE [LARGE SCALE GENOMIC DNA]</scope>
    <source>
        <strain evidence="1">G3</strain>
    </source>
</reference>
<accession>A2FAL0</accession>
<sequence length="128" mass="14702">MFDFYPRQAQLVFVPRVPVVKIEAPVIPPCPTLKLNVPSFTYNIPKIQIIPFDTKICNGGKFSTTAEAMDFIAQHCLKYHGQITKQLLKAYLPLLHVYDQCEGVYSPATRLSRRDFEAQYRRITHSSN</sequence>
<dbReference type="AlphaFoldDB" id="A2FAL0"/>
<dbReference type="RefSeq" id="XP_001310983.1">
    <property type="nucleotide sequence ID" value="XM_001310982.1"/>
</dbReference>
<dbReference type="Proteomes" id="UP000001542">
    <property type="component" value="Unassembled WGS sequence"/>
</dbReference>
<protein>
    <submittedName>
        <fullName evidence="1">Uncharacterized protein</fullName>
    </submittedName>
</protein>